<accession>A0A0A6NZB0</accession>
<organism evidence="2 3">
    <name type="scientific">Candidatus Thiomargarita nelsonii</name>
    <dbReference type="NCBI Taxonomy" id="1003181"/>
    <lineage>
        <taxon>Bacteria</taxon>
        <taxon>Pseudomonadati</taxon>
        <taxon>Pseudomonadota</taxon>
        <taxon>Gammaproteobacteria</taxon>
        <taxon>Thiotrichales</taxon>
        <taxon>Thiotrichaceae</taxon>
        <taxon>Thiomargarita</taxon>
    </lineage>
</organism>
<dbReference type="AlphaFoldDB" id="A0A0A6NZB0"/>
<evidence type="ECO:0000256" key="1">
    <source>
        <dbReference type="SAM" id="Phobius"/>
    </source>
</evidence>
<keyword evidence="3" id="KW-1185">Reference proteome</keyword>
<evidence type="ECO:0000313" key="2">
    <source>
        <dbReference type="EMBL" id="OAD22056.1"/>
    </source>
</evidence>
<keyword evidence="1" id="KW-1133">Transmembrane helix</keyword>
<dbReference type="EMBL" id="LUTY01001203">
    <property type="protein sequence ID" value="OAD22056.1"/>
    <property type="molecule type" value="Genomic_DNA"/>
</dbReference>
<name>A0A0A6NZB0_9GAMM</name>
<sequence length="126" mass="14434">MIFQQYRNQSPKTDRLGARLITVFILMLLESVTFAADSLVWQPISEPTLLRQGQNRLITPDKYNLLAVDIDALDNLISQAPLESANQIQSIPLVRVAAIEHFSRDIKHGTTFHRLARNQWHFKLAL</sequence>
<keyword evidence="1" id="KW-0812">Transmembrane</keyword>
<proteinExistence type="predicted"/>
<dbReference type="Proteomes" id="UP000076962">
    <property type="component" value="Unassembled WGS sequence"/>
</dbReference>
<feature type="transmembrane region" description="Helical" evidence="1">
    <location>
        <begin position="20"/>
        <end position="41"/>
    </location>
</feature>
<protein>
    <submittedName>
        <fullName evidence="2">Uncharacterized protein</fullName>
    </submittedName>
</protein>
<comment type="caution">
    <text evidence="2">The sequence shown here is derived from an EMBL/GenBank/DDBJ whole genome shotgun (WGS) entry which is preliminary data.</text>
</comment>
<reference evidence="2 3" key="1">
    <citation type="submission" date="2016-05" db="EMBL/GenBank/DDBJ databases">
        <title>Single-cell genome of chain-forming Candidatus Thiomargarita nelsonii and comparison to other large sulfur-oxidizing bacteria.</title>
        <authorList>
            <person name="Winkel M."/>
            <person name="Salman V."/>
            <person name="Woyke T."/>
            <person name="Schulz-Vogt H."/>
            <person name="Richter M."/>
            <person name="Flood B."/>
            <person name="Bailey J."/>
            <person name="Amann R."/>
            <person name="Mussmann M."/>
        </authorList>
    </citation>
    <scope>NUCLEOTIDE SEQUENCE [LARGE SCALE GENOMIC DNA]</scope>
    <source>
        <strain evidence="2 3">THI036</strain>
    </source>
</reference>
<evidence type="ECO:0000313" key="3">
    <source>
        <dbReference type="Proteomes" id="UP000076962"/>
    </source>
</evidence>
<keyword evidence="1" id="KW-0472">Membrane</keyword>
<gene>
    <name evidence="2" type="ORF">THIOM_002162</name>
</gene>